<dbReference type="InterPro" id="IPR032466">
    <property type="entry name" value="Metal_Hydrolase"/>
</dbReference>
<evidence type="ECO:0000313" key="2">
    <source>
        <dbReference type="EMBL" id="MCX2973487.1"/>
    </source>
</evidence>
<sequence length="576" mass="62528">MVSRSTTRLVNLVYPIPETKAGFNLESPTMKKILTACLCATFSSVATGATLIHNINGYTLNNGELERFQAMEFEDEKITAIYPDEKAFAKSDATQRIDGEGATLLPGLIDAHGHVGGYGKALSSVQLTGVESEAAAAERVAAFAADSDNPWIMGRGWNQVLWPDKQFPSKQSLDEASTTRPVALFRIDGHALWVNSRALELAGIDATTPDPEGGQILRDAAGQPTGVLVDNAMNAVKAAFPSVTDKRTAQYLHTALSQLASYGLTSTHDARVDAQTVRAYQLLADEQNLPIRVYGMLDVLDPKNDGYLQDGPIIDPGHMLDIRSVKISADGALGSRGAALAEDYSDQPGQRGLLLLSDETLEHHISRAMAAGYQVNTHAIGDLANTRVLDFYESLIKKHNSGDLRHRVEHSQILRLDDIPRFKQLGVIASIQPTHATSDKNMAGDRLGDQRLEGAYAWKSLLLSGAKMAGGSDFPVEHPNPFFGLHAAVARQSQDDEPEGGWLPGQKINREEALSLFTEGAAYAAHQEAVIGRLAPGYHADFILVEQDYFAMPETEIWDSKVLQTWVAGEQVYTAD</sequence>
<dbReference type="Gene3D" id="3.20.20.140">
    <property type="entry name" value="Metal-dependent hydrolases"/>
    <property type="match status" value="1"/>
</dbReference>
<dbReference type="Gene3D" id="2.30.40.10">
    <property type="entry name" value="Urease, subunit C, domain 1"/>
    <property type="match status" value="1"/>
</dbReference>
<dbReference type="InterPro" id="IPR033932">
    <property type="entry name" value="YtcJ-like"/>
</dbReference>
<dbReference type="SUPFAM" id="SSF51556">
    <property type="entry name" value="Metallo-dependent hydrolases"/>
    <property type="match status" value="1"/>
</dbReference>
<feature type="domain" description="Amidohydrolase 3" evidence="1">
    <location>
        <begin position="97"/>
        <end position="573"/>
    </location>
</feature>
<dbReference type="Proteomes" id="UP001143307">
    <property type="component" value="Unassembled WGS sequence"/>
</dbReference>
<dbReference type="PANTHER" id="PTHR22642:SF2">
    <property type="entry name" value="PROTEIN LONG AFTER FAR-RED 3"/>
    <property type="match status" value="1"/>
</dbReference>
<accession>A0ABT3SVX4</accession>
<dbReference type="EMBL" id="SHNP01000002">
    <property type="protein sequence ID" value="MCX2973487.1"/>
    <property type="molecule type" value="Genomic_DNA"/>
</dbReference>
<dbReference type="Gene3D" id="3.10.310.70">
    <property type="match status" value="1"/>
</dbReference>
<proteinExistence type="predicted"/>
<dbReference type="SUPFAM" id="SSF51338">
    <property type="entry name" value="Composite domain of metallo-dependent hydrolases"/>
    <property type="match status" value="1"/>
</dbReference>
<gene>
    <name evidence="2" type="ORF">EYC87_07800</name>
</gene>
<dbReference type="InterPro" id="IPR011059">
    <property type="entry name" value="Metal-dep_hydrolase_composite"/>
</dbReference>
<keyword evidence="3" id="KW-1185">Reference proteome</keyword>
<evidence type="ECO:0000259" key="1">
    <source>
        <dbReference type="Pfam" id="PF07969"/>
    </source>
</evidence>
<evidence type="ECO:0000313" key="3">
    <source>
        <dbReference type="Proteomes" id="UP001143307"/>
    </source>
</evidence>
<dbReference type="CDD" id="cd01300">
    <property type="entry name" value="YtcJ_like"/>
    <property type="match status" value="1"/>
</dbReference>
<dbReference type="Pfam" id="PF07969">
    <property type="entry name" value="Amidohydro_3"/>
    <property type="match status" value="1"/>
</dbReference>
<reference evidence="2" key="1">
    <citation type="submission" date="2019-02" db="EMBL/GenBank/DDBJ databases">
        <authorList>
            <person name="Li S.-H."/>
        </authorList>
    </citation>
    <scope>NUCLEOTIDE SEQUENCE</scope>
    <source>
        <strain evidence="2">IMCC8485</strain>
    </source>
</reference>
<dbReference type="PANTHER" id="PTHR22642">
    <property type="entry name" value="IMIDAZOLONEPROPIONASE"/>
    <property type="match status" value="1"/>
</dbReference>
<comment type="caution">
    <text evidence="2">The sequence shown here is derived from an EMBL/GenBank/DDBJ whole genome shotgun (WGS) entry which is preliminary data.</text>
</comment>
<dbReference type="InterPro" id="IPR013108">
    <property type="entry name" value="Amidohydro_3"/>
</dbReference>
<protein>
    <submittedName>
        <fullName evidence="2">Amidohydrolase</fullName>
    </submittedName>
</protein>
<name>A0ABT3SVX4_9GAMM</name>
<organism evidence="2 3">
    <name type="scientific">Candidatus Seongchinamella marina</name>
    <dbReference type="NCBI Taxonomy" id="2518990"/>
    <lineage>
        <taxon>Bacteria</taxon>
        <taxon>Pseudomonadati</taxon>
        <taxon>Pseudomonadota</taxon>
        <taxon>Gammaproteobacteria</taxon>
        <taxon>Cellvibrionales</taxon>
        <taxon>Halieaceae</taxon>
        <taxon>Seongchinamella</taxon>
    </lineage>
</organism>